<dbReference type="SUPFAM" id="SSF53300">
    <property type="entry name" value="vWA-like"/>
    <property type="match status" value="1"/>
</dbReference>
<dbReference type="PANTHER" id="PTHR37464:SF1">
    <property type="entry name" value="BLL2463 PROTEIN"/>
    <property type="match status" value="1"/>
</dbReference>
<dbReference type="OrthoDB" id="7052926at2"/>
<evidence type="ECO:0000313" key="6">
    <source>
        <dbReference type="Proteomes" id="UP000316304"/>
    </source>
</evidence>
<dbReference type="NCBIfam" id="TIGR02226">
    <property type="entry name" value="two_anch"/>
    <property type="match status" value="1"/>
</dbReference>
<dbReference type="Pfam" id="PF07584">
    <property type="entry name" value="BatA"/>
    <property type="match status" value="1"/>
</dbReference>
<feature type="domain" description="VWFA" evidence="4">
    <location>
        <begin position="92"/>
        <end position="201"/>
    </location>
</feature>
<proteinExistence type="predicted"/>
<keyword evidence="2" id="KW-0472">Membrane</keyword>
<evidence type="ECO:0000256" key="1">
    <source>
        <dbReference type="SAM" id="MobiDB-lite"/>
    </source>
</evidence>
<dbReference type="PANTHER" id="PTHR37464">
    <property type="entry name" value="BLL2463 PROTEIN"/>
    <property type="match status" value="1"/>
</dbReference>
<reference evidence="5 6" key="1">
    <citation type="submission" date="2019-02" db="EMBL/GenBank/DDBJ databases">
        <title>Deep-cultivation of Planctomycetes and their phenomic and genomic characterization uncovers novel biology.</title>
        <authorList>
            <person name="Wiegand S."/>
            <person name="Jogler M."/>
            <person name="Boedeker C."/>
            <person name="Pinto D."/>
            <person name="Vollmers J."/>
            <person name="Rivas-Marin E."/>
            <person name="Kohn T."/>
            <person name="Peeters S.H."/>
            <person name="Heuer A."/>
            <person name="Rast P."/>
            <person name="Oberbeckmann S."/>
            <person name="Bunk B."/>
            <person name="Jeske O."/>
            <person name="Meyerdierks A."/>
            <person name="Storesund J.E."/>
            <person name="Kallscheuer N."/>
            <person name="Luecker S."/>
            <person name="Lage O.M."/>
            <person name="Pohl T."/>
            <person name="Merkel B.J."/>
            <person name="Hornburger P."/>
            <person name="Mueller R.-W."/>
            <person name="Bruemmer F."/>
            <person name="Labrenz M."/>
            <person name="Spormann A.M."/>
            <person name="Op Den Camp H."/>
            <person name="Overmann J."/>
            <person name="Amann R."/>
            <person name="Jetten M.S.M."/>
            <person name="Mascher T."/>
            <person name="Medema M.H."/>
            <person name="Devos D.P."/>
            <person name="Kaster A.-K."/>
            <person name="Ovreas L."/>
            <person name="Rohde M."/>
            <person name="Galperin M.Y."/>
            <person name="Jogler C."/>
        </authorList>
    </citation>
    <scope>NUCLEOTIDE SEQUENCE [LARGE SCALE GENOMIC DNA]</scope>
    <source>
        <strain evidence="5 6">Pla52o</strain>
    </source>
</reference>
<dbReference type="RefSeq" id="WP_146593985.1">
    <property type="nucleotide sequence ID" value="NZ_SJPT01000002.1"/>
</dbReference>
<dbReference type="InterPro" id="IPR002035">
    <property type="entry name" value="VWF_A"/>
</dbReference>
<evidence type="ECO:0008006" key="7">
    <source>
        <dbReference type="Google" id="ProtNLM"/>
    </source>
</evidence>
<feature type="transmembrane region" description="Helical" evidence="2">
    <location>
        <begin position="768"/>
        <end position="786"/>
    </location>
</feature>
<organism evidence="5 6">
    <name type="scientific">Novipirellula galeiformis</name>
    <dbReference type="NCBI Taxonomy" id="2528004"/>
    <lineage>
        <taxon>Bacteria</taxon>
        <taxon>Pseudomonadati</taxon>
        <taxon>Planctomycetota</taxon>
        <taxon>Planctomycetia</taxon>
        <taxon>Pirellulales</taxon>
        <taxon>Pirellulaceae</taxon>
        <taxon>Novipirellula</taxon>
    </lineage>
</organism>
<dbReference type="Proteomes" id="UP000316304">
    <property type="component" value="Unassembled WGS sequence"/>
</dbReference>
<keyword evidence="2" id="KW-0812">Transmembrane</keyword>
<dbReference type="Gene3D" id="2.60.40.10">
    <property type="entry name" value="Immunoglobulins"/>
    <property type="match status" value="1"/>
</dbReference>
<dbReference type="Gene3D" id="3.40.50.880">
    <property type="match status" value="1"/>
</dbReference>
<dbReference type="AlphaFoldDB" id="A0A5C6CPN1"/>
<dbReference type="InterPro" id="IPR036465">
    <property type="entry name" value="vWFA_dom_sf"/>
</dbReference>
<keyword evidence="2" id="KW-1133">Transmembrane helix</keyword>
<sequence length="799" mass="87335">MMLLNGLLALGALAFTIPLAIHLLYRSKFKTIQWGAMHLLEPVVRINRRRIQWMHLLLLLVRCLLPILLAFCLSLPLLTGCRALPGDVPQTLVIVVDDSLSMAARDASGVSRIERVKHELADYLTGLTRRDEIIWIPASEIRTAPSVSGRGTMGTADALARLRNLAATTGPFDLAQVIRAGITAADHGSHLERRVMIVSDFQSCNVNDAAIDGLRTLTHASPSDHAPPLVQFWDVGGDASSLENVSVDSIETLSPAVVPDRQTRFAARVRNASDTPVDKARVSWAFNGVAVEPELVSIPARSTSLVHHTAALSKSGIHEISVSVDHPDALIEDNQRSMAVEVIREIDVVLVDGQPGAKPLEGETDYLAIALSPFAFAHQEEVDAVRASVISPAELLKRITHAPPNIIVLANVASLSEDQQTKIAEFVYAGGSLILFDGQNLDDATYAKSWKYGSTTMPLPAKLEEIVGVPSGDRDSAMRLGDLNSQYTPWSRLAPAEQRPLSGVDVHAYRKLVPITPRNEPNSQQESEPESEPRADAESVVLLVMANGDPVVVSAQRGRGRIVQFAIPCDDSWTSLPLRRVYLPMMQQLTLDLIGSGKATTVSTGEPMLISLDEFRSNPRHESTPQDAKDANVVIPTGQAKSARDSESSGDAELDVEAPFFTAQTPHSSEVRIELPGDWQRDGTAPLLWTQTNHAGLYRFRQLRTLPDDVQVVTSTIRVAEVPAEESQLRATEGDRLTAVAEMIGATLHRDVASIQDAEQTRRFGREIWRWFLYALLIAMVLEMVVQQQLVQKNRGGVV</sequence>
<gene>
    <name evidence="5" type="ORF">Pla52o_16520</name>
</gene>
<dbReference type="InterPro" id="IPR024163">
    <property type="entry name" value="Aerotolerance_reg_N"/>
</dbReference>
<protein>
    <recommendedName>
        <fullName evidence="7">Aerotolerance regulator N-terminal domain-containing protein</fullName>
    </recommendedName>
</protein>
<accession>A0A5C6CPN1</accession>
<evidence type="ECO:0000259" key="4">
    <source>
        <dbReference type="Pfam" id="PF13519"/>
    </source>
</evidence>
<dbReference type="InterPro" id="IPR029062">
    <property type="entry name" value="Class_I_gatase-like"/>
</dbReference>
<comment type="caution">
    <text evidence="5">The sequence shown here is derived from an EMBL/GenBank/DDBJ whole genome shotgun (WGS) entry which is preliminary data.</text>
</comment>
<dbReference type="SUPFAM" id="SSF52317">
    <property type="entry name" value="Class I glutamine amidotransferase-like"/>
    <property type="match status" value="1"/>
</dbReference>
<dbReference type="EMBL" id="SJPT01000002">
    <property type="protein sequence ID" value="TWU25351.1"/>
    <property type="molecule type" value="Genomic_DNA"/>
</dbReference>
<keyword evidence="6" id="KW-1185">Reference proteome</keyword>
<feature type="transmembrane region" description="Helical" evidence="2">
    <location>
        <begin position="6"/>
        <end position="25"/>
    </location>
</feature>
<feature type="region of interest" description="Disordered" evidence="1">
    <location>
        <begin position="514"/>
        <end position="536"/>
    </location>
</feature>
<dbReference type="InterPro" id="IPR011933">
    <property type="entry name" value="Double_TM_dom"/>
</dbReference>
<evidence type="ECO:0000313" key="5">
    <source>
        <dbReference type="EMBL" id="TWU25351.1"/>
    </source>
</evidence>
<dbReference type="InterPro" id="IPR013783">
    <property type="entry name" value="Ig-like_fold"/>
</dbReference>
<feature type="transmembrane region" description="Helical" evidence="2">
    <location>
        <begin position="56"/>
        <end position="78"/>
    </location>
</feature>
<name>A0A5C6CPN1_9BACT</name>
<dbReference type="Pfam" id="PF13519">
    <property type="entry name" value="VWA_2"/>
    <property type="match status" value="1"/>
</dbReference>
<feature type="domain" description="Aerotolerance regulator N-terminal" evidence="3">
    <location>
        <begin position="3"/>
        <end position="74"/>
    </location>
</feature>
<evidence type="ECO:0000259" key="3">
    <source>
        <dbReference type="Pfam" id="PF07584"/>
    </source>
</evidence>
<evidence type="ECO:0000256" key="2">
    <source>
        <dbReference type="SAM" id="Phobius"/>
    </source>
</evidence>